<name>A0A3L8GBC0_STRIN</name>
<dbReference type="GeneID" id="35765172"/>
<evidence type="ECO:0000313" key="2">
    <source>
        <dbReference type="EMBL" id="AHY15503.1"/>
    </source>
</evidence>
<dbReference type="KEGG" id="siz:SI82_03515"/>
<keyword evidence="4" id="KW-1185">Reference proteome</keyword>
<proteinExistence type="predicted"/>
<accession>A0A3L8GBC0</accession>
<organism evidence="3 5">
    <name type="scientific">Streptococcus iniae</name>
    <name type="common">Streptococcus shiloi</name>
    <dbReference type="NCBI Taxonomy" id="1346"/>
    <lineage>
        <taxon>Bacteria</taxon>
        <taxon>Bacillati</taxon>
        <taxon>Bacillota</taxon>
        <taxon>Bacilli</taxon>
        <taxon>Lactobacillales</taxon>
        <taxon>Streptococcaceae</taxon>
        <taxon>Streptococcus</taxon>
    </lineage>
</organism>
<dbReference type="EMBL" id="CP007586">
    <property type="protein sequence ID" value="AHY15503.1"/>
    <property type="molecule type" value="Genomic_DNA"/>
</dbReference>
<evidence type="ECO:0000313" key="4">
    <source>
        <dbReference type="Proteomes" id="UP000025245"/>
    </source>
</evidence>
<keyword evidence="3" id="KW-0808">Transferase</keyword>
<dbReference type="GO" id="GO:0051607">
    <property type="term" value="P:defense response to virus"/>
    <property type="evidence" value="ECO:0007669"/>
    <property type="project" value="UniProtKB-KW"/>
</dbReference>
<dbReference type="STRING" id="1346.BMF34_03405"/>
<dbReference type="Proteomes" id="UP000269148">
    <property type="component" value="Unassembled WGS sequence"/>
</dbReference>
<dbReference type="Proteomes" id="UP000025245">
    <property type="component" value="Chromosome"/>
</dbReference>
<dbReference type="KEGG" id="sio:DW64_03285"/>
<keyword evidence="1" id="KW-0051">Antiviral defense</keyword>
<sequence length="292" mass="33648">MSVTSNFTNFCNNLRMSGNTVDKIRNRYRQITKRINTDYRGNTSETSYSYFVGSYGRGTEIWTSDIDILVHLPFETYAKFNAYSGNGQSALLQEVRSVLQKTYSSSYVKGDGQVIGINFTDNINFEILPAFINKGGSYTYADSNGGGIWKKTDPKKEIEAINKRNAETNKNLKRLCRMARAWKYKCDVPISGILIDTLAYKFINSWGHKDKSYLYYDIMSRDFFEYLKDIDKSITFWLAPGSNRYVYKTGNFQSKAKTAYKNALSAIDYECRGMPKTARNKWRDIYGTKFPE</sequence>
<evidence type="ECO:0000313" key="5">
    <source>
        <dbReference type="Proteomes" id="UP000269148"/>
    </source>
</evidence>
<dbReference type="KEGG" id="siq:DQ08_03295"/>
<dbReference type="CDD" id="cd05400">
    <property type="entry name" value="NT_2-5OAS_ClassI-CCAase"/>
    <property type="match status" value="1"/>
</dbReference>
<dbReference type="AlphaFoldDB" id="A0A3L8GBC0"/>
<dbReference type="OrthoDB" id="7572058at2"/>
<dbReference type="InterPro" id="IPR006116">
    <property type="entry name" value="NT_2-5OAS_ClassI-CCAase"/>
</dbReference>
<reference evidence="2 4" key="1">
    <citation type="journal article" date="2014" name="Genome Announc.">
        <title>Complete Genome Sequence of a Virulent Strain, Streptococcus iniae ISET0901, Isolated from Diseased Tilapia.</title>
        <authorList>
            <person name="Pridgeon J.W."/>
            <person name="Zhang D."/>
            <person name="Zhang L."/>
        </authorList>
    </citation>
    <scope>NUCLEOTIDE SEQUENCE [LARGE SCALE GENOMIC DNA]</scope>
    <source>
        <strain evidence="2 4">ISET0901</strain>
    </source>
</reference>
<reference evidence="3 5" key="2">
    <citation type="submission" date="2018-06" db="EMBL/GenBank/DDBJ databases">
        <title>Mutators as drivers of adaptation in pathogenic bacteria and a risk factor for host jumps and vaccine escape.</title>
        <authorList>
            <person name="Barnes A.C."/>
            <person name="Silayeva O."/>
        </authorList>
    </citation>
    <scope>NUCLEOTIDE SEQUENCE [LARGE SCALE GENOMIC DNA]</scope>
    <source>
        <strain evidence="3 5">QMA0445</strain>
    </source>
</reference>
<dbReference type="Pfam" id="PF18144">
    <property type="entry name" value="SMODS"/>
    <property type="match status" value="1"/>
</dbReference>
<dbReference type="Gene3D" id="3.30.460.10">
    <property type="entry name" value="Beta Polymerase, domain 2"/>
    <property type="match status" value="1"/>
</dbReference>
<dbReference type="InterPro" id="IPR043519">
    <property type="entry name" value="NT_sf"/>
</dbReference>
<dbReference type="GO" id="GO:0016779">
    <property type="term" value="F:nucleotidyltransferase activity"/>
    <property type="evidence" value="ECO:0007669"/>
    <property type="project" value="InterPro"/>
</dbReference>
<evidence type="ECO:0000256" key="1">
    <source>
        <dbReference type="ARBA" id="ARBA00023118"/>
    </source>
</evidence>
<evidence type="ECO:0000313" key="3">
    <source>
        <dbReference type="EMBL" id="RLU54380.1"/>
    </source>
</evidence>
<dbReference type="SMR" id="A0A3L8GBC0"/>
<dbReference type="SUPFAM" id="SSF81301">
    <property type="entry name" value="Nucleotidyltransferase"/>
    <property type="match status" value="1"/>
</dbReference>
<protein>
    <submittedName>
        <fullName evidence="3">Nucleotidyltransferase</fullName>
    </submittedName>
</protein>
<dbReference type="EMBL" id="QLQD01000088">
    <property type="protein sequence ID" value="RLU54380.1"/>
    <property type="molecule type" value="Genomic_DNA"/>
</dbReference>
<gene>
    <name evidence="3" type="ORF">DIY07_10960</name>
    <name evidence="2" type="ORF">DQ08_03295</name>
</gene>
<dbReference type="RefSeq" id="WP_003100176.1">
    <property type="nucleotide sequence ID" value="NZ_CP010783.1"/>
</dbReference>